<sequence>MNGTNWLVFLATIAVLAAALGWRRLRRKAARPSKHAARPAPQMDGPAIGGGTAGGQPMAEPLPPPELSEPEVAGPPRPDSVSSVLLWEVFLARQHALAVTCRLKLESLEDKVGGAQERRLAQQQVRISGERMVRLEASYQEELACHEAVIAFLGKLADRDPGSPAAQIRESLLHSAFPGEAEHFLDEWSQDRQHGRTRSAMAAFLSGRLAELRIDLAQALTCYCRALHLAPDDPEYLRTAGNLAHQLGHYDYARRWRAALLRLIRQRPGGCNPLELALAQRDLAYTCLKAGRQDEAGPLYKSAMSVMGTELGNNHPEMATAWFQIGEMQESQGTFEQAYVLYQRSFKMLESTLGLLDPRLCPALEKLATLSLRFGREQDALAYYRKLVTIQEKALSPDHPFLADSLTALAEACISCGEFSLAEQCCRKSLKITEAIHEREHPTIVALLSELSWLCAQQGKLEEASRYQNEAEAIHAALDRDEAPAPAS</sequence>
<evidence type="ECO:0000256" key="1">
    <source>
        <dbReference type="ARBA" id="ARBA00022737"/>
    </source>
</evidence>
<accession>A0A2L1GKK4</accession>
<keyword evidence="7" id="KW-1185">Reference proteome</keyword>
<dbReference type="Pfam" id="PF13374">
    <property type="entry name" value="TPR_10"/>
    <property type="match status" value="1"/>
</dbReference>
<feature type="compositionally biased region" description="Pro residues" evidence="4">
    <location>
        <begin position="60"/>
        <end position="76"/>
    </location>
</feature>
<feature type="transmembrane region" description="Helical" evidence="5">
    <location>
        <begin position="6"/>
        <end position="25"/>
    </location>
</feature>
<dbReference type="InterPro" id="IPR011990">
    <property type="entry name" value="TPR-like_helical_dom_sf"/>
</dbReference>
<dbReference type="EMBL" id="CP021255">
    <property type="protein sequence ID" value="AVD70200.1"/>
    <property type="molecule type" value="Genomic_DNA"/>
</dbReference>
<dbReference type="PANTHER" id="PTHR45641:SF19">
    <property type="entry name" value="NEPHROCYSTIN-3"/>
    <property type="match status" value="1"/>
</dbReference>
<keyword evidence="5" id="KW-0472">Membrane</keyword>
<proteinExistence type="predicted"/>
<organism evidence="6 7">
    <name type="scientific">Desulfobulbus oralis</name>
    <dbReference type="NCBI Taxonomy" id="1986146"/>
    <lineage>
        <taxon>Bacteria</taxon>
        <taxon>Pseudomonadati</taxon>
        <taxon>Thermodesulfobacteriota</taxon>
        <taxon>Desulfobulbia</taxon>
        <taxon>Desulfobulbales</taxon>
        <taxon>Desulfobulbaceae</taxon>
        <taxon>Desulfobulbus</taxon>
    </lineage>
</organism>
<dbReference type="KEGG" id="deo:CAY53_00810"/>
<dbReference type="RefSeq" id="WP_104935525.1">
    <property type="nucleotide sequence ID" value="NZ_CP021255.1"/>
</dbReference>
<dbReference type="Proteomes" id="UP000239867">
    <property type="component" value="Chromosome"/>
</dbReference>
<evidence type="ECO:0000256" key="2">
    <source>
        <dbReference type="ARBA" id="ARBA00022803"/>
    </source>
</evidence>
<dbReference type="SUPFAM" id="SSF48452">
    <property type="entry name" value="TPR-like"/>
    <property type="match status" value="2"/>
</dbReference>
<evidence type="ECO:0000256" key="4">
    <source>
        <dbReference type="SAM" id="MobiDB-lite"/>
    </source>
</evidence>
<keyword evidence="2 3" id="KW-0802">TPR repeat</keyword>
<evidence type="ECO:0000256" key="3">
    <source>
        <dbReference type="PROSITE-ProRule" id="PRU00339"/>
    </source>
</evidence>
<keyword evidence="5" id="KW-0812">Transmembrane</keyword>
<name>A0A2L1GKK4_9BACT</name>
<keyword evidence="1" id="KW-0677">Repeat</keyword>
<evidence type="ECO:0000313" key="7">
    <source>
        <dbReference type="Proteomes" id="UP000239867"/>
    </source>
</evidence>
<dbReference type="OrthoDB" id="5431573at2"/>
<evidence type="ECO:0000256" key="5">
    <source>
        <dbReference type="SAM" id="Phobius"/>
    </source>
</evidence>
<dbReference type="Gene3D" id="1.25.40.10">
    <property type="entry name" value="Tetratricopeptide repeat domain"/>
    <property type="match status" value="2"/>
</dbReference>
<keyword evidence="5" id="KW-1133">Transmembrane helix</keyword>
<feature type="region of interest" description="Disordered" evidence="4">
    <location>
        <begin position="31"/>
        <end position="76"/>
    </location>
</feature>
<evidence type="ECO:0000313" key="6">
    <source>
        <dbReference type="EMBL" id="AVD70200.1"/>
    </source>
</evidence>
<dbReference type="PANTHER" id="PTHR45641">
    <property type="entry name" value="TETRATRICOPEPTIDE REPEAT PROTEIN (AFU_ORTHOLOGUE AFUA_6G03870)"/>
    <property type="match status" value="1"/>
</dbReference>
<dbReference type="PROSITE" id="PS50005">
    <property type="entry name" value="TPR"/>
    <property type="match status" value="1"/>
</dbReference>
<dbReference type="AlphaFoldDB" id="A0A2L1GKK4"/>
<protein>
    <submittedName>
        <fullName evidence="6">Uncharacterized protein</fullName>
    </submittedName>
</protein>
<dbReference type="Pfam" id="PF13424">
    <property type="entry name" value="TPR_12"/>
    <property type="match status" value="2"/>
</dbReference>
<feature type="repeat" description="TPR" evidence="3">
    <location>
        <begin position="319"/>
        <end position="352"/>
    </location>
</feature>
<dbReference type="SMART" id="SM00028">
    <property type="entry name" value="TPR"/>
    <property type="match status" value="5"/>
</dbReference>
<gene>
    <name evidence="6" type="ORF">CAY53_00810</name>
</gene>
<dbReference type="InterPro" id="IPR019734">
    <property type="entry name" value="TPR_rpt"/>
</dbReference>
<reference evidence="6 7" key="1">
    <citation type="journal article" date="2018" name="MBio">
        <title>Insights into the evolution of host association through the isolation and characterization of a novel human periodontal pathobiont, Desulfobulbus oralis.</title>
        <authorList>
            <person name="Cross K.L."/>
            <person name="Chirania P."/>
            <person name="Xiong W."/>
            <person name="Beall C.J."/>
            <person name="Elkins J.G."/>
            <person name="Giannone R.J."/>
            <person name="Griffen A.L."/>
            <person name="Guss A.M."/>
            <person name="Hettich R.L."/>
            <person name="Joshi S.S."/>
            <person name="Mokrzan E.M."/>
            <person name="Martin R.K."/>
            <person name="Zhulin I.B."/>
            <person name="Leys E.J."/>
            <person name="Podar M."/>
        </authorList>
    </citation>
    <scope>NUCLEOTIDE SEQUENCE [LARGE SCALE GENOMIC DNA]</scope>
    <source>
        <strain evidence="6 7">ORNL</strain>
    </source>
</reference>